<dbReference type="RefSeq" id="WP_100200344.1">
    <property type="nucleotide sequence ID" value="NZ_PGGW01000008.1"/>
</dbReference>
<evidence type="ECO:0000313" key="5">
    <source>
        <dbReference type="Proteomes" id="UP000230407"/>
    </source>
</evidence>
<name>A0A2M8M1J0_9ACTN</name>
<evidence type="ECO:0000313" key="4">
    <source>
        <dbReference type="EMBL" id="PJF01882.1"/>
    </source>
</evidence>
<dbReference type="Proteomes" id="UP000230407">
    <property type="component" value="Unassembled WGS sequence"/>
</dbReference>
<reference evidence="3 5" key="1">
    <citation type="submission" date="2017-11" db="EMBL/GenBank/DDBJ databases">
        <title>Streptomyces carmine sp. nov., a novel actinomycete isolated from Sophora alopecuroides in Xinjiang, China.</title>
        <authorList>
            <person name="Wang Y."/>
            <person name="Luo X."/>
            <person name="Wan C."/>
            <person name="Zhang L."/>
        </authorList>
    </citation>
    <scope>NUCLEOTIDE SEQUENCE [LARGE SCALE GENOMIC DNA]</scope>
    <source>
        <strain evidence="3 5">TRM SA0054</strain>
    </source>
</reference>
<dbReference type="EMBL" id="PGGW01000038">
    <property type="protein sequence ID" value="PJE98056.1"/>
    <property type="molecule type" value="Genomic_DNA"/>
</dbReference>
<dbReference type="GO" id="GO:0016491">
    <property type="term" value="F:oxidoreductase activity"/>
    <property type="evidence" value="ECO:0007669"/>
    <property type="project" value="InterPro"/>
</dbReference>
<feature type="compositionally biased region" description="Low complexity" evidence="1">
    <location>
        <begin position="299"/>
        <end position="308"/>
    </location>
</feature>
<accession>A0A2M8M1J0</accession>
<comment type="caution">
    <text evidence="3">The sequence shown here is derived from an EMBL/GenBank/DDBJ whole genome shotgun (WGS) entry which is preliminary data.</text>
</comment>
<sequence length="308" mass="33058">MATGIPGIPGLEAVRHRLGAELFARVAGPEGPANRIRIHESPGSRWFGPGRPIRTVHGDAAMFAGGLRALLLQSLHPLAMAAVAAHSGYRGDPWGRLQRTSTFLAVTTFGTAEDAHRAVARVRAAHRRVRGRTPDGQEYAACDPRLLGWVHAAEVDSFLRAHRRYGARPLEEAAYDGYVADAARVAAALGVPDPPTDQAGLAARLESYRPELRATAQARDAARFLLLRPPLPWAARPPYAVLAAGAVTLLPRWARGPLRLPYLPFVEEAAVRPAGRTLTRTIRWAMAPPAPPAPPPRPSAGGAERPGR</sequence>
<dbReference type="EMBL" id="PGGW01000008">
    <property type="protein sequence ID" value="PJF01882.1"/>
    <property type="molecule type" value="Genomic_DNA"/>
</dbReference>
<dbReference type="Pfam" id="PF09995">
    <property type="entry name" value="MPAB_Lcp_cat"/>
    <property type="match status" value="1"/>
</dbReference>
<feature type="compositionally biased region" description="Pro residues" evidence="1">
    <location>
        <begin position="288"/>
        <end position="298"/>
    </location>
</feature>
<proteinExistence type="predicted"/>
<evidence type="ECO:0000259" key="2">
    <source>
        <dbReference type="Pfam" id="PF09995"/>
    </source>
</evidence>
<protein>
    <submittedName>
        <fullName evidence="3">DUF2236 domain-containing protein</fullName>
    </submittedName>
</protein>
<feature type="region of interest" description="Disordered" evidence="1">
    <location>
        <begin position="286"/>
        <end position="308"/>
    </location>
</feature>
<dbReference type="InterPro" id="IPR018713">
    <property type="entry name" value="MPAB/Lcp_cat_dom"/>
</dbReference>
<gene>
    <name evidence="4" type="ORF">CUT44_02100</name>
    <name evidence="3" type="ORF">CUT44_10360</name>
</gene>
<dbReference type="PANTHER" id="PTHR36151:SF3">
    <property type="entry name" value="ER-BOUND OXYGENASE MPAB_MPAB'_RUBBER OXYGENASE CATALYTIC DOMAIN-CONTAINING PROTEIN"/>
    <property type="match status" value="1"/>
</dbReference>
<organism evidence="3 5">
    <name type="scientific">Streptomyces carminius</name>
    <dbReference type="NCBI Taxonomy" id="2665496"/>
    <lineage>
        <taxon>Bacteria</taxon>
        <taxon>Bacillati</taxon>
        <taxon>Actinomycetota</taxon>
        <taxon>Actinomycetes</taxon>
        <taxon>Kitasatosporales</taxon>
        <taxon>Streptomycetaceae</taxon>
        <taxon>Streptomyces</taxon>
    </lineage>
</organism>
<dbReference type="PANTHER" id="PTHR36151">
    <property type="entry name" value="BLR2777 PROTEIN"/>
    <property type="match status" value="1"/>
</dbReference>
<keyword evidence="5" id="KW-1185">Reference proteome</keyword>
<feature type="domain" description="ER-bound oxygenase mpaB/mpaB'/Rubber oxygenase catalytic" evidence="2">
    <location>
        <begin position="55"/>
        <end position="284"/>
    </location>
</feature>
<evidence type="ECO:0000313" key="3">
    <source>
        <dbReference type="EMBL" id="PJE98056.1"/>
    </source>
</evidence>
<evidence type="ECO:0000256" key="1">
    <source>
        <dbReference type="SAM" id="MobiDB-lite"/>
    </source>
</evidence>
<dbReference type="AlphaFoldDB" id="A0A2M8M1J0"/>